<dbReference type="GO" id="GO:0051536">
    <property type="term" value="F:iron-sulfur cluster binding"/>
    <property type="evidence" value="ECO:0007669"/>
    <property type="project" value="UniProtKB-KW"/>
</dbReference>
<comment type="catalytic activity">
    <reaction evidence="9">
        <text>(sulfur carrier)-H + L-cysteine = (sulfur carrier)-SH + L-alanine</text>
        <dbReference type="Rhea" id="RHEA:43892"/>
        <dbReference type="Rhea" id="RHEA-COMP:14737"/>
        <dbReference type="Rhea" id="RHEA-COMP:14739"/>
        <dbReference type="ChEBI" id="CHEBI:29917"/>
        <dbReference type="ChEBI" id="CHEBI:35235"/>
        <dbReference type="ChEBI" id="CHEBI:57972"/>
        <dbReference type="ChEBI" id="CHEBI:64428"/>
        <dbReference type="EC" id="2.8.1.7"/>
    </reaction>
</comment>
<dbReference type="InterPro" id="IPR015422">
    <property type="entry name" value="PyrdxlP-dep_Trfase_small"/>
</dbReference>
<dbReference type="GO" id="GO:0031071">
    <property type="term" value="F:cysteine desulfurase activity"/>
    <property type="evidence" value="ECO:0007669"/>
    <property type="project" value="UniProtKB-EC"/>
</dbReference>
<dbReference type="EC" id="2.8.1.7" evidence="3"/>
<dbReference type="InterPro" id="IPR015424">
    <property type="entry name" value="PyrdxlP-dep_Trfase"/>
</dbReference>
<sequence>MGASACGRRSPSTVPYLDHAATTPLREEALAAMLPFLRETYGNPSSLHGPGRRARVAVDRARERVAAVIGAEPGEIVFTSGGTEADNAALRGVVTGATRRDTGRPGLVTSAVEHEAVLQTAQALVTDGHPVTILPPDAAGRLDPAGLGDAVGEGTGLVSAMLVNNEIGTINPIREIADAAHAAGALMHTDAVQAAGLLTLDVDALDVDLLSLSSHKVGGPKGVGALFVRAGTPFAGVQTGGSQERKRRGGTENVAGIVGFAEALVLADAERDEAATRIGSLRDQLRSRLVDAFGDRLVVNTPADAAPHVLNVSLRPSASGPLDGEMLLTALDLEGVHASAGSACTSGALEPSHVLLALRRDRDVAAATVRFSLGRTTTEADVEAAAGALRRVVARLDTVAA</sequence>
<evidence type="ECO:0000259" key="11">
    <source>
        <dbReference type="Pfam" id="PF00266"/>
    </source>
</evidence>
<dbReference type="InterPro" id="IPR016454">
    <property type="entry name" value="Cysteine_dSase"/>
</dbReference>
<dbReference type="Gene3D" id="1.10.260.50">
    <property type="match status" value="1"/>
</dbReference>
<evidence type="ECO:0000256" key="3">
    <source>
        <dbReference type="ARBA" id="ARBA00012239"/>
    </source>
</evidence>
<dbReference type="Pfam" id="PF00266">
    <property type="entry name" value="Aminotran_5"/>
    <property type="match status" value="1"/>
</dbReference>
<evidence type="ECO:0000313" key="12">
    <source>
        <dbReference type="EMBL" id="PAP78799.1"/>
    </source>
</evidence>
<dbReference type="GO" id="GO:0046872">
    <property type="term" value="F:metal ion binding"/>
    <property type="evidence" value="ECO:0007669"/>
    <property type="project" value="UniProtKB-KW"/>
</dbReference>
<keyword evidence="7" id="KW-0408">Iron</keyword>
<dbReference type="InterPro" id="IPR015421">
    <property type="entry name" value="PyrdxlP-dep_Trfase_major"/>
</dbReference>
<dbReference type="EMBL" id="MQWD01000001">
    <property type="protein sequence ID" value="PAP78799.1"/>
    <property type="molecule type" value="Genomic_DNA"/>
</dbReference>
<evidence type="ECO:0000313" key="13">
    <source>
        <dbReference type="Proteomes" id="UP000216339"/>
    </source>
</evidence>
<dbReference type="InterPro" id="IPR000192">
    <property type="entry name" value="Aminotrans_V_dom"/>
</dbReference>
<dbReference type="PROSITE" id="PS00595">
    <property type="entry name" value="AA_TRANSFER_CLASS_5"/>
    <property type="match status" value="1"/>
</dbReference>
<comment type="caution">
    <text evidence="12">The sequence shown here is derived from an EMBL/GenBank/DDBJ whole genome shotgun (WGS) entry which is preliminary data.</text>
</comment>
<keyword evidence="4" id="KW-0808">Transferase</keyword>
<dbReference type="AlphaFoldDB" id="A0A271J845"/>
<dbReference type="SUPFAM" id="SSF53383">
    <property type="entry name" value="PLP-dependent transferases"/>
    <property type="match status" value="1"/>
</dbReference>
<comment type="similarity">
    <text evidence="2">Belongs to the class-V pyridoxal-phosphate-dependent aminotransferase family. NifS/IscS subfamily.</text>
</comment>
<dbReference type="Gene3D" id="3.40.640.10">
    <property type="entry name" value="Type I PLP-dependent aspartate aminotransferase-like (Major domain)"/>
    <property type="match status" value="1"/>
</dbReference>
<evidence type="ECO:0000256" key="10">
    <source>
        <dbReference type="RuleBase" id="RU004504"/>
    </source>
</evidence>
<dbReference type="Gene3D" id="3.90.1150.10">
    <property type="entry name" value="Aspartate Aminotransferase, domain 1"/>
    <property type="match status" value="1"/>
</dbReference>
<evidence type="ECO:0000256" key="2">
    <source>
        <dbReference type="ARBA" id="ARBA00006490"/>
    </source>
</evidence>
<comment type="cofactor">
    <cofactor evidence="1 10">
        <name>pyridoxal 5'-phosphate</name>
        <dbReference type="ChEBI" id="CHEBI:597326"/>
    </cofactor>
</comment>
<keyword evidence="13" id="KW-1185">Reference proteome</keyword>
<keyword evidence="6" id="KW-0663">Pyridoxal phosphate</keyword>
<dbReference type="PANTHER" id="PTHR11601:SF34">
    <property type="entry name" value="CYSTEINE DESULFURASE"/>
    <property type="match status" value="1"/>
</dbReference>
<gene>
    <name evidence="12" type="ORF">BSZ37_15430</name>
</gene>
<keyword evidence="8" id="KW-0411">Iron-sulfur</keyword>
<dbReference type="PANTHER" id="PTHR11601">
    <property type="entry name" value="CYSTEINE DESULFURYLASE FAMILY MEMBER"/>
    <property type="match status" value="1"/>
</dbReference>
<protein>
    <recommendedName>
        <fullName evidence="3">cysteine desulfurase</fullName>
        <ecNumber evidence="3">2.8.1.7</ecNumber>
    </recommendedName>
</protein>
<accession>A0A271J845</accession>
<evidence type="ECO:0000256" key="1">
    <source>
        <dbReference type="ARBA" id="ARBA00001933"/>
    </source>
</evidence>
<dbReference type="Proteomes" id="UP000216339">
    <property type="component" value="Unassembled WGS sequence"/>
</dbReference>
<feature type="domain" description="Aminotransferase class V" evidence="11">
    <location>
        <begin position="16"/>
        <end position="384"/>
    </location>
</feature>
<evidence type="ECO:0000256" key="6">
    <source>
        <dbReference type="ARBA" id="ARBA00022898"/>
    </source>
</evidence>
<dbReference type="PIRSF" id="PIRSF005572">
    <property type="entry name" value="NifS"/>
    <property type="match status" value="1"/>
</dbReference>
<organism evidence="12 13">
    <name type="scientific">Rubrivirga marina</name>
    <dbReference type="NCBI Taxonomy" id="1196024"/>
    <lineage>
        <taxon>Bacteria</taxon>
        <taxon>Pseudomonadati</taxon>
        <taxon>Rhodothermota</taxon>
        <taxon>Rhodothermia</taxon>
        <taxon>Rhodothermales</taxon>
        <taxon>Rubricoccaceae</taxon>
        <taxon>Rubrivirga</taxon>
    </lineage>
</organism>
<evidence type="ECO:0000256" key="9">
    <source>
        <dbReference type="ARBA" id="ARBA00050776"/>
    </source>
</evidence>
<evidence type="ECO:0000256" key="4">
    <source>
        <dbReference type="ARBA" id="ARBA00022679"/>
    </source>
</evidence>
<proteinExistence type="inferred from homology"/>
<reference evidence="12 13" key="1">
    <citation type="submission" date="2016-11" db="EMBL/GenBank/DDBJ databases">
        <title>Study of marine rhodopsin-containing bacteria.</title>
        <authorList>
            <person name="Yoshizawa S."/>
            <person name="Kumagai Y."/>
            <person name="Kogure K."/>
        </authorList>
    </citation>
    <scope>NUCLEOTIDE SEQUENCE [LARGE SCALE GENOMIC DNA]</scope>
    <source>
        <strain evidence="12 13">SAORIC-28</strain>
    </source>
</reference>
<evidence type="ECO:0000256" key="8">
    <source>
        <dbReference type="ARBA" id="ARBA00023014"/>
    </source>
</evidence>
<keyword evidence="5" id="KW-0479">Metal-binding</keyword>
<evidence type="ECO:0000256" key="7">
    <source>
        <dbReference type="ARBA" id="ARBA00023004"/>
    </source>
</evidence>
<dbReference type="InterPro" id="IPR020578">
    <property type="entry name" value="Aminotrans_V_PyrdxlP_BS"/>
</dbReference>
<evidence type="ECO:0000256" key="5">
    <source>
        <dbReference type="ARBA" id="ARBA00022723"/>
    </source>
</evidence>
<name>A0A271J845_9BACT</name>